<organism evidence="2 3">
    <name type="scientific">Capronia coronata CBS 617.96</name>
    <dbReference type="NCBI Taxonomy" id="1182541"/>
    <lineage>
        <taxon>Eukaryota</taxon>
        <taxon>Fungi</taxon>
        <taxon>Dikarya</taxon>
        <taxon>Ascomycota</taxon>
        <taxon>Pezizomycotina</taxon>
        <taxon>Eurotiomycetes</taxon>
        <taxon>Chaetothyriomycetidae</taxon>
        <taxon>Chaetothyriales</taxon>
        <taxon>Herpotrichiellaceae</taxon>
        <taxon>Capronia</taxon>
    </lineage>
</organism>
<dbReference type="Gene3D" id="3.30.70.1060">
    <property type="entry name" value="Dimeric alpha+beta barrel"/>
    <property type="match status" value="1"/>
</dbReference>
<gene>
    <name evidence="2" type="ORF">A1O1_06323</name>
</gene>
<reference evidence="2 3" key="1">
    <citation type="submission" date="2013-03" db="EMBL/GenBank/DDBJ databases">
        <title>The Genome Sequence of Capronia coronata CBS 617.96.</title>
        <authorList>
            <consortium name="The Broad Institute Genomics Platform"/>
            <person name="Cuomo C."/>
            <person name="de Hoog S."/>
            <person name="Gorbushina A."/>
            <person name="Walker B."/>
            <person name="Young S.K."/>
            <person name="Zeng Q."/>
            <person name="Gargeya S."/>
            <person name="Fitzgerald M."/>
            <person name="Haas B."/>
            <person name="Abouelleil A."/>
            <person name="Allen A.W."/>
            <person name="Alvarado L."/>
            <person name="Arachchi H.M."/>
            <person name="Berlin A.M."/>
            <person name="Chapman S.B."/>
            <person name="Gainer-Dewar J."/>
            <person name="Goldberg J."/>
            <person name="Griggs A."/>
            <person name="Gujja S."/>
            <person name="Hansen M."/>
            <person name="Howarth C."/>
            <person name="Imamovic A."/>
            <person name="Ireland A."/>
            <person name="Larimer J."/>
            <person name="McCowan C."/>
            <person name="Murphy C."/>
            <person name="Pearson M."/>
            <person name="Poon T.W."/>
            <person name="Priest M."/>
            <person name="Roberts A."/>
            <person name="Saif S."/>
            <person name="Shea T."/>
            <person name="Sisk P."/>
            <person name="Sykes S."/>
            <person name="Wortman J."/>
            <person name="Nusbaum C."/>
            <person name="Birren B."/>
        </authorList>
    </citation>
    <scope>NUCLEOTIDE SEQUENCE [LARGE SCALE GENOMIC DNA]</scope>
    <source>
        <strain evidence="2 3">CBS 617.96</strain>
    </source>
</reference>
<dbReference type="GeneID" id="19161191"/>
<dbReference type="eggNOG" id="ENOG502S8X0">
    <property type="taxonomic scope" value="Eukaryota"/>
</dbReference>
<dbReference type="Proteomes" id="UP000019484">
    <property type="component" value="Unassembled WGS sequence"/>
</dbReference>
<evidence type="ECO:0000313" key="3">
    <source>
        <dbReference type="Proteomes" id="UP000019484"/>
    </source>
</evidence>
<keyword evidence="3" id="KW-1185">Reference proteome</keyword>
<dbReference type="InterPro" id="IPR011008">
    <property type="entry name" value="Dimeric_a/b-barrel"/>
</dbReference>
<accession>W9YUJ5</accession>
<sequence length="111" mass="11925">MSSTAPLADWLVHIPDIPGALEKRVAARSDHLAGVKPKVQSGTVAFGGATLAKHPGPGESLAMTGSVMLYKAESEEKVRELLEDDPYTKVGVWDVKNATIYPFFCAVRTPM</sequence>
<dbReference type="AlphaFoldDB" id="W9YUJ5"/>
<dbReference type="PANTHER" id="PTHR33606">
    <property type="entry name" value="PROTEIN YCII"/>
    <property type="match status" value="1"/>
</dbReference>
<name>W9YUJ5_9EURO</name>
<dbReference type="PANTHER" id="PTHR33606:SF3">
    <property type="entry name" value="PROTEIN YCII"/>
    <property type="match status" value="1"/>
</dbReference>
<comment type="caution">
    <text evidence="2">The sequence shown here is derived from an EMBL/GenBank/DDBJ whole genome shotgun (WGS) entry which is preliminary data.</text>
</comment>
<dbReference type="SUPFAM" id="SSF54909">
    <property type="entry name" value="Dimeric alpha+beta barrel"/>
    <property type="match status" value="1"/>
</dbReference>
<protein>
    <recommendedName>
        <fullName evidence="1">YCII-related domain-containing protein</fullName>
    </recommendedName>
</protein>
<evidence type="ECO:0000259" key="1">
    <source>
        <dbReference type="Pfam" id="PF03795"/>
    </source>
</evidence>
<dbReference type="HOGENOM" id="CLU_110355_2_4_1"/>
<dbReference type="OrthoDB" id="5519740at2759"/>
<dbReference type="InterPro" id="IPR005545">
    <property type="entry name" value="YCII"/>
</dbReference>
<dbReference type="RefSeq" id="XP_007725392.1">
    <property type="nucleotide sequence ID" value="XM_007727202.1"/>
</dbReference>
<dbReference type="InterPro" id="IPR051807">
    <property type="entry name" value="Sec-metab_biosynth-assoc"/>
</dbReference>
<dbReference type="STRING" id="1182541.W9YUJ5"/>
<dbReference type="EMBL" id="AMWN01000005">
    <property type="protein sequence ID" value="EXJ85954.1"/>
    <property type="molecule type" value="Genomic_DNA"/>
</dbReference>
<proteinExistence type="predicted"/>
<dbReference type="Pfam" id="PF03795">
    <property type="entry name" value="YCII"/>
    <property type="match status" value="1"/>
</dbReference>
<evidence type="ECO:0000313" key="2">
    <source>
        <dbReference type="EMBL" id="EXJ85954.1"/>
    </source>
</evidence>
<feature type="domain" description="YCII-related" evidence="1">
    <location>
        <begin position="10"/>
        <end position="95"/>
    </location>
</feature>